<dbReference type="GO" id="GO:0009694">
    <property type="term" value="P:jasmonic acid metabolic process"/>
    <property type="evidence" value="ECO:0007669"/>
    <property type="project" value="TreeGrafter"/>
</dbReference>
<proteinExistence type="predicted"/>
<dbReference type="PANTHER" id="PTHR10992">
    <property type="entry name" value="METHYLESTERASE FAMILY MEMBER"/>
    <property type="match status" value="1"/>
</dbReference>
<dbReference type="GO" id="GO:0080032">
    <property type="term" value="F:methyl jasmonate esterase activity"/>
    <property type="evidence" value="ECO:0007669"/>
    <property type="project" value="TreeGrafter"/>
</dbReference>
<evidence type="ECO:0000313" key="2">
    <source>
        <dbReference type="EMBL" id="RZQ59933.1"/>
    </source>
</evidence>
<dbReference type="Pfam" id="PF12697">
    <property type="entry name" value="Abhydrolase_6"/>
    <property type="match status" value="1"/>
</dbReference>
<dbReference type="EMBL" id="SFCC01000020">
    <property type="protein sequence ID" value="RZQ59933.1"/>
    <property type="molecule type" value="Genomic_DNA"/>
</dbReference>
<dbReference type="AlphaFoldDB" id="A0A4Q7J0N7"/>
<dbReference type="OrthoDB" id="9773549at2"/>
<dbReference type="GO" id="GO:0080030">
    <property type="term" value="F:methyl indole-3-acetate esterase activity"/>
    <property type="evidence" value="ECO:0007669"/>
    <property type="project" value="TreeGrafter"/>
</dbReference>
<dbReference type="PANTHER" id="PTHR10992:SF1032">
    <property type="entry name" value="METHYLESTERASE 17"/>
    <property type="match status" value="1"/>
</dbReference>
<evidence type="ECO:0000259" key="1">
    <source>
        <dbReference type="Pfam" id="PF12697"/>
    </source>
</evidence>
<name>A0A4Q7J0N7_9PSEU</name>
<gene>
    <name evidence="2" type="ORF">EWH70_31370</name>
</gene>
<protein>
    <submittedName>
        <fullName evidence="2">Alpha/beta fold hydrolase</fullName>
    </submittedName>
</protein>
<dbReference type="GO" id="GO:0080031">
    <property type="term" value="F:methyl salicylate esterase activity"/>
    <property type="evidence" value="ECO:0007669"/>
    <property type="project" value="TreeGrafter"/>
</dbReference>
<dbReference type="GO" id="GO:0009696">
    <property type="term" value="P:salicylic acid metabolic process"/>
    <property type="evidence" value="ECO:0007669"/>
    <property type="project" value="TreeGrafter"/>
</dbReference>
<evidence type="ECO:0000313" key="3">
    <source>
        <dbReference type="Proteomes" id="UP000292003"/>
    </source>
</evidence>
<organism evidence="2 3">
    <name type="scientific">Amycolatopsis suaedae</name>
    <dbReference type="NCBI Taxonomy" id="2510978"/>
    <lineage>
        <taxon>Bacteria</taxon>
        <taxon>Bacillati</taxon>
        <taxon>Actinomycetota</taxon>
        <taxon>Actinomycetes</taxon>
        <taxon>Pseudonocardiales</taxon>
        <taxon>Pseudonocardiaceae</taxon>
        <taxon>Amycolatopsis</taxon>
    </lineage>
</organism>
<dbReference type="Gene3D" id="3.40.50.1820">
    <property type="entry name" value="alpha/beta hydrolase"/>
    <property type="match status" value="1"/>
</dbReference>
<dbReference type="Proteomes" id="UP000292003">
    <property type="component" value="Unassembled WGS sequence"/>
</dbReference>
<dbReference type="InterPro" id="IPR000073">
    <property type="entry name" value="AB_hydrolase_1"/>
</dbReference>
<reference evidence="2 3" key="1">
    <citation type="submission" date="2019-02" db="EMBL/GenBank/DDBJ databases">
        <title>Draft genome sequence of Amycolatopsis sp. 8-3EHSu isolated from roots of Suaeda maritima.</title>
        <authorList>
            <person name="Duangmal K."/>
            <person name="Chantavorakit T."/>
        </authorList>
    </citation>
    <scope>NUCLEOTIDE SEQUENCE [LARGE SCALE GENOMIC DNA]</scope>
    <source>
        <strain evidence="2 3">8-3EHSu</strain>
    </source>
</reference>
<accession>A0A4Q7J0N7</accession>
<keyword evidence="3" id="KW-1185">Reference proteome</keyword>
<feature type="domain" description="AB hydrolase-1" evidence="1">
    <location>
        <begin position="6"/>
        <end position="210"/>
    </location>
</feature>
<dbReference type="InterPro" id="IPR029058">
    <property type="entry name" value="AB_hydrolase_fold"/>
</dbReference>
<sequence length="222" mass="24306">MHTFALIHARWHGAWCWEDVATRLRQAGDDVLVPDRAGYDALRDLIAAQPEPVVLVGHSSSGMTISALAEELPRQVSLLVYVSAFLLPAGLAPPDVMRDDPDSILAEHIVVDPASATMTVSEPEKVLFGECEPERARWAAARLAPEPLTPPPVPAVRGDFGGVPRVYVECLRDRALGPATQRRMYTRLPCRHVYELPADHSPFLSTPDALTRHLRDAAARAS</sequence>
<comment type="caution">
    <text evidence="2">The sequence shown here is derived from an EMBL/GenBank/DDBJ whole genome shotgun (WGS) entry which is preliminary data.</text>
</comment>
<dbReference type="SUPFAM" id="SSF53474">
    <property type="entry name" value="alpha/beta-Hydrolases"/>
    <property type="match status" value="1"/>
</dbReference>
<keyword evidence="2" id="KW-0378">Hydrolase</keyword>
<dbReference type="InterPro" id="IPR045889">
    <property type="entry name" value="MES/HNL"/>
</dbReference>